<name>A0A4C1WTC7_EUMVA</name>
<evidence type="ECO:0000313" key="3">
    <source>
        <dbReference type="Proteomes" id="UP000299102"/>
    </source>
</evidence>
<proteinExistence type="predicted"/>
<comment type="caution">
    <text evidence="2">The sequence shown here is derived from an EMBL/GenBank/DDBJ whole genome shotgun (WGS) entry which is preliminary data.</text>
</comment>
<dbReference type="Proteomes" id="UP000299102">
    <property type="component" value="Unassembled WGS sequence"/>
</dbReference>
<keyword evidence="3" id="KW-1185">Reference proteome</keyword>
<feature type="compositionally biased region" description="Polar residues" evidence="1">
    <location>
        <begin position="1"/>
        <end position="11"/>
    </location>
</feature>
<protein>
    <submittedName>
        <fullName evidence="2">Uncharacterized protein</fullName>
    </submittedName>
</protein>
<sequence length="145" mass="16648">MYPNGCPTTNSRRVRREKKLSRAHTLRARRAVKAHESLGVIAPEFVTSLPSSLYLVSPPGHELLIQSVRDMCPGATSCRSAIWRLTASFLYEEIRYFGRVSRLYQKRMERRRVTSELLHYVPQGARAKNLNNLFTRLWSGGDDVN</sequence>
<evidence type="ECO:0000313" key="2">
    <source>
        <dbReference type="EMBL" id="GBP54100.1"/>
    </source>
</evidence>
<dbReference type="AlphaFoldDB" id="A0A4C1WTC7"/>
<gene>
    <name evidence="2" type="ORF">EVAR_81268_1</name>
</gene>
<accession>A0A4C1WTC7</accession>
<organism evidence="2 3">
    <name type="scientific">Eumeta variegata</name>
    <name type="common">Bagworm moth</name>
    <name type="synonym">Eumeta japonica</name>
    <dbReference type="NCBI Taxonomy" id="151549"/>
    <lineage>
        <taxon>Eukaryota</taxon>
        <taxon>Metazoa</taxon>
        <taxon>Ecdysozoa</taxon>
        <taxon>Arthropoda</taxon>
        <taxon>Hexapoda</taxon>
        <taxon>Insecta</taxon>
        <taxon>Pterygota</taxon>
        <taxon>Neoptera</taxon>
        <taxon>Endopterygota</taxon>
        <taxon>Lepidoptera</taxon>
        <taxon>Glossata</taxon>
        <taxon>Ditrysia</taxon>
        <taxon>Tineoidea</taxon>
        <taxon>Psychidae</taxon>
        <taxon>Oiketicinae</taxon>
        <taxon>Eumeta</taxon>
    </lineage>
</organism>
<dbReference type="EMBL" id="BGZK01000639">
    <property type="protein sequence ID" value="GBP54100.1"/>
    <property type="molecule type" value="Genomic_DNA"/>
</dbReference>
<reference evidence="2 3" key="1">
    <citation type="journal article" date="2019" name="Commun. Biol.">
        <title>The bagworm genome reveals a unique fibroin gene that provides high tensile strength.</title>
        <authorList>
            <person name="Kono N."/>
            <person name="Nakamura H."/>
            <person name="Ohtoshi R."/>
            <person name="Tomita M."/>
            <person name="Numata K."/>
            <person name="Arakawa K."/>
        </authorList>
    </citation>
    <scope>NUCLEOTIDE SEQUENCE [LARGE SCALE GENOMIC DNA]</scope>
</reference>
<feature type="region of interest" description="Disordered" evidence="1">
    <location>
        <begin position="1"/>
        <end position="20"/>
    </location>
</feature>
<evidence type="ECO:0000256" key="1">
    <source>
        <dbReference type="SAM" id="MobiDB-lite"/>
    </source>
</evidence>